<dbReference type="PANTHER" id="PTHR24369:SF210">
    <property type="entry name" value="CHAOPTIN-RELATED"/>
    <property type="match status" value="1"/>
</dbReference>
<proteinExistence type="predicted"/>
<evidence type="ECO:0000313" key="5">
    <source>
        <dbReference type="EMBL" id="CAF3574733.1"/>
    </source>
</evidence>
<dbReference type="SUPFAM" id="SSF52058">
    <property type="entry name" value="L domain-like"/>
    <property type="match status" value="1"/>
</dbReference>
<evidence type="ECO:0000313" key="6">
    <source>
        <dbReference type="Proteomes" id="UP000663836"/>
    </source>
</evidence>
<dbReference type="PANTHER" id="PTHR24369">
    <property type="entry name" value="ANTIGEN BSP, PUTATIVE-RELATED"/>
    <property type="match status" value="1"/>
</dbReference>
<dbReference type="GO" id="GO:0005886">
    <property type="term" value="C:plasma membrane"/>
    <property type="evidence" value="ECO:0007669"/>
    <property type="project" value="TreeGrafter"/>
</dbReference>
<organism evidence="5 6">
    <name type="scientific">Rotaria sordida</name>
    <dbReference type="NCBI Taxonomy" id="392033"/>
    <lineage>
        <taxon>Eukaryota</taxon>
        <taxon>Metazoa</taxon>
        <taxon>Spiralia</taxon>
        <taxon>Gnathifera</taxon>
        <taxon>Rotifera</taxon>
        <taxon>Eurotatoria</taxon>
        <taxon>Bdelloidea</taxon>
        <taxon>Philodinida</taxon>
        <taxon>Philodinidae</taxon>
        <taxon>Rotaria</taxon>
    </lineage>
</organism>
<dbReference type="InterPro" id="IPR001611">
    <property type="entry name" value="Leu-rich_rpt"/>
</dbReference>
<keyword evidence="4" id="KW-1133">Transmembrane helix</keyword>
<keyword evidence="4" id="KW-0812">Transmembrane</keyword>
<dbReference type="InterPro" id="IPR050541">
    <property type="entry name" value="LRR_TM_domain-containing"/>
</dbReference>
<name>A0A818LSR4_9BILA</name>
<dbReference type="AlphaFoldDB" id="A0A818LSR4"/>
<dbReference type="Gene3D" id="3.80.10.10">
    <property type="entry name" value="Ribonuclease Inhibitor"/>
    <property type="match status" value="1"/>
</dbReference>
<keyword evidence="1" id="KW-0433">Leucine-rich repeat</keyword>
<evidence type="ECO:0000256" key="3">
    <source>
        <dbReference type="ARBA" id="ARBA00022737"/>
    </source>
</evidence>
<evidence type="ECO:0000256" key="4">
    <source>
        <dbReference type="SAM" id="Phobius"/>
    </source>
</evidence>
<dbReference type="EMBL" id="CAJOBD010000098">
    <property type="protein sequence ID" value="CAF3574733.1"/>
    <property type="molecule type" value="Genomic_DNA"/>
</dbReference>
<dbReference type="Proteomes" id="UP000663836">
    <property type="component" value="Unassembled WGS sequence"/>
</dbReference>
<protein>
    <submittedName>
        <fullName evidence="5">Uncharacterized protein</fullName>
    </submittedName>
</protein>
<evidence type="ECO:0000256" key="1">
    <source>
        <dbReference type="ARBA" id="ARBA00022614"/>
    </source>
</evidence>
<feature type="transmembrane region" description="Helical" evidence="4">
    <location>
        <begin position="317"/>
        <end position="337"/>
    </location>
</feature>
<dbReference type="PROSITE" id="PS51450">
    <property type="entry name" value="LRR"/>
    <property type="match status" value="1"/>
</dbReference>
<keyword evidence="3" id="KW-0677">Repeat</keyword>
<sequence length="468" mass="54439">MDTVDTCPIFCQCYSAFDGYHVTCQNAKLYEIPYNLTKFLQTTEHQNLIVDLSSNFLSIIPCNFFQISTIITLILTKNYIEYIPWCFSQSSIQILRLNQNQLQFNQTTILTSSKLYYLDISHNKISSLPRTFFNYIRRLRILILNNQSNLFQINNDQWIRSLTTRNQLTIIICDENFHLPLCLFNHLFQSNKLLSIELNSNIYCDCSFVYLPLEKIHFHYCQIQHQQQEGKCNLHSSYFKHVHSLIDLQNDKYYQICSKEYQICQNIQLNKNNQLTTTNFNLSLNNNYIESISNSSIITTSIITVTISKKENVTTGVIIPFILLLIIVTIVCLYVIVSGCFIKMKNREPITDFIIRQKKQQNMKNIASSVNSDKNPTRFDECISIENVNVNSNPQKNSFQSYYQQSNSYSDEESECTFYSMNNNKNSSTSFIQSSMSEIDIASLTSTINSSLSNETVIISNRNQKRIY</sequence>
<evidence type="ECO:0000256" key="2">
    <source>
        <dbReference type="ARBA" id="ARBA00022729"/>
    </source>
</evidence>
<reference evidence="5" key="1">
    <citation type="submission" date="2021-02" db="EMBL/GenBank/DDBJ databases">
        <authorList>
            <person name="Nowell W R."/>
        </authorList>
    </citation>
    <scope>NUCLEOTIDE SEQUENCE</scope>
</reference>
<comment type="caution">
    <text evidence="5">The sequence shown here is derived from an EMBL/GenBank/DDBJ whole genome shotgun (WGS) entry which is preliminary data.</text>
</comment>
<keyword evidence="2" id="KW-0732">Signal</keyword>
<gene>
    <name evidence="5" type="ORF">JBS370_LOCUS2499</name>
</gene>
<dbReference type="InterPro" id="IPR032675">
    <property type="entry name" value="LRR_dom_sf"/>
</dbReference>
<accession>A0A818LSR4</accession>
<keyword evidence="4" id="KW-0472">Membrane</keyword>